<dbReference type="RefSeq" id="WP_205386017.1">
    <property type="nucleotide sequence ID" value="NZ_JAFFZS010000030.1"/>
</dbReference>
<feature type="chain" id="PRO_5047211493" description="DUF3558 domain-containing protein" evidence="1">
    <location>
        <begin position="21"/>
        <end position="180"/>
    </location>
</feature>
<dbReference type="Proteomes" id="UP000788262">
    <property type="component" value="Unassembled WGS sequence"/>
</dbReference>
<reference evidence="2 3" key="1">
    <citation type="submission" date="2021-02" db="EMBL/GenBank/DDBJ databases">
        <title>Whole genome sequencing of Streptomyces actuosus VRA1.</title>
        <authorList>
            <person name="Sen G."/>
            <person name="Sen A."/>
        </authorList>
    </citation>
    <scope>NUCLEOTIDE SEQUENCE [LARGE SCALE GENOMIC DNA]</scope>
    <source>
        <strain evidence="2 3">VRA1</strain>
    </source>
</reference>
<dbReference type="EMBL" id="JAFFZS010000030">
    <property type="protein sequence ID" value="MBN0047889.1"/>
    <property type="molecule type" value="Genomic_DNA"/>
</dbReference>
<evidence type="ECO:0008006" key="4">
    <source>
        <dbReference type="Google" id="ProtNLM"/>
    </source>
</evidence>
<evidence type="ECO:0000256" key="1">
    <source>
        <dbReference type="SAM" id="SignalP"/>
    </source>
</evidence>
<name>A0ABS2VXM2_STRAS</name>
<organism evidence="2 3">
    <name type="scientific">Streptomyces actuosus</name>
    <dbReference type="NCBI Taxonomy" id="1885"/>
    <lineage>
        <taxon>Bacteria</taxon>
        <taxon>Bacillati</taxon>
        <taxon>Actinomycetota</taxon>
        <taxon>Actinomycetes</taxon>
        <taxon>Kitasatosporales</taxon>
        <taxon>Streptomycetaceae</taxon>
        <taxon>Streptomyces</taxon>
    </lineage>
</organism>
<comment type="caution">
    <text evidence="2">The sequence shown here is derived from an EMBL/GenBank/DDBJ whole genome shotgun (WGS) entry which is preliminary data.</text>
</comment>
<protein>
    <recommendedName>
        <fullName evidence="4">DUF3558 domain-containing protein</fullName>
    </recommendedName>
</protein>
<sequence>MNPQTLFVRSVAVLCAAMTAAGCSSNPPKQEFTIPKALCGVPVPTGPLSRLLPASGQKVSDNQVDGAAEGTGLCHVSVDSTEVLVVSTERITIGSSAQRILLHRARTGDPKSAEGGSIAYSDHAAVSLIQCRGTDVEEEDISTFIENWKPGRRDETAMKELMSGYTAALKKQQPCLKKDD</sequence>
<accession>A0ABS2VXM2</accession>
<feature type="signal peptide" evidence="1">
    <location>
        <begin position="1"/>
        <end position="20"/>
    </location>
</feature>
<gene>
    <name evidence="2" type="ORF">JS756_28015</name>
</gene>
<keyword evidence="1" id="KW-0732">Signal</keyword>
<evidence type="ECO:0000313" key="2">
    <source>
        <dbReference type="EMBL" id="MBN0047889.1"/>
    </source>
</evidence>
<keyword evidence="3" id="KW-1185">Reference proteome</keyword>
<proteinExistence type="predicted"/>
<evidence type="ECO:0000313" key="3">
    <source>
        <dbReference type="Proteomes" id="UP000788262"/>
    </source>
</evidence>